<keyword evidence="1" id="KW-0805">Transcription regulation</keyword>
<dbReference type="FunFam" id="1.10.10.60:FF:000141">
    <property type="entry name" value="TetR family transcriptional regulator"/>
    <property type="match status" value="1"/>
</dbReference>
<dbReference type="Pfam" id="PF00440">
    <property type="entry name" value="TetR_N"/>
    <property type="match status" value="1"/>
</dbReference>
<dbReference type="GO" id="GO:0045892">
    <property type="term" value="P:negative regulation of DNA-templated transcription"/>
    <property type="evidence" value="ECO:0007669"/>
    <property type="project" value="UniProtKB-ARBA"/>
</dbReference>
<gene>
    <name evidence="6" type="ORF">ET471_14835</name>
</gene>
<evidence type="ECO:0000256" key="4">
    <source>
        <dbReference type="PROSITE-ProRule" id="PRU00335"/>
    </source>
</evidence>
<feature type="domain" description="HTH tetR-type" evidence="5">
    <location>
        <begin position="74"/>
        <end position="134"/>
    </location>
</feature>
<sequence>MSDTDDLRAASRALKDAISGLSRALGQGLADVGADVGREIATELNDAAAELSRELAGASGAARARRAARTTKAEQTRADLLGAARSVFAEHGYEAASVADLAKAAGYTKGALYAHFSSKEELFVTLVREANDASESGLEDPTLPLGEPGPGEHGLADVMLSLEAYLYALRHPEARPAFVPMAEKSLRNLAGRVRYLRAGTVGEPTRDDLDTAMALAACWTVGGIMEQLLPPAWDVAGALDRIGERLAGDAPA</sequence>
<keyword evidence="7" id="KW-1185">Reference proteome</keyword>
<protein>
    <submittedName>
        <fullName evidence="6">TetR/AcrR family transcriptional regulator</fullName>
    </submittedName>
</protein>
<dbReference type="InterPro" id="IPR050109">
    <property type="entry name" value="HTH-type_TetR-like_transc_reg"/>
</dbReference>
<evidence type="ECO:0000313" key="6">
    <source>
        <dbReference type="EMBL" id="QAY71154.1"/>
    </source>
</evidence>
<dbReference type="InterPro" id="IPR001647">
    <property type="entry name" value="HTH_TetR"/>
</dbReference>
<dbReference type="PANTHER" id="PTHR30055:SF234">
    <property type="entry name" value="HTH-TYPE TRANSCRIPTIONAL REGULATOR BETI"/>
    <property type="match status" value="1"/>
</dbReference>
<accession>A0A4P6F694</accession>
<evidence type="ECO:0000256" key="2">
    <source>
        <dbReference type="ARBA" id="ARBA00023125"/>
    </source>
</evidence>
<evidence type="ECO:0000256" key="3">
    <source>
        <dbReference type="ARBA" id="ARBA00023163"/>
    </source>
</evidence>
<keyword evidence="3" id="KW-0804">Transcription</keyword>
<evidence type="ECO:0000313" key="7">
    <source>
        <dbReference type="Proteomes" id="UP000292118"/>
    </source>
</evidence>
<dbReference type="GO" id="GO:0000976">
    <property type="term" value="F:transcription cis-regulatory region binding"/>
    <property type="evidence" value="ECO:0007669"/>
    <property type="project" value="TreeGrafter"/>
</dbReference>
<name>A0A4P6F694_9MICO</name>
<dbReference type="PRINTS" id="PR00455">
    <property type="entry name" value="HTHTETR"/>
</dbReference>
<dbReference type="AlphaFoldDB" id="A0A4P6F694"/>
<keyword evidence="2 4" id="KW-0238">DNA-binding</keyword>
<dbReference type="EMBL" id="CP035493">
    <property type="protein sequence ID" value="QAY71154.1"/>
    <property type="molecule type" value="Genomic_DNA"/>
</dbReference>
<dbReference type="InterPro" id="IPR009057">
    <property type="entry name" value="Homeodomain-like_sf"/>
</dbReference>
<dbReference type="SUPFAM" id="SSF46689">
    <property type="entry name" value="Homeodomain-like"/>
    <property type="match status" value="1"/>
</dbReference>
<dbReference type="OrthoDB" id="3211155at2"/>
<dbReference type="KEGG" id="xya:ET471_14835"/>
<dbReference type="RefSeq" id="WP_129189549.1">
    <property type="nucleotide sequence ID" value="NZ_CP035493.1"/>
</dbReference>
<reference evidence="6 7" key="1">
    <citation type="submission" date="2019-01" db="EMBL/GenBank/DDBJ databases">
        <title>Genome sequencing of strain FW10M-9.</title>
        <authorList>
            <person name="Heo J."/>
            <person name="Kim S.-J."/>
            <person name="Kim J.-S."/>
            <person name="Hong S.-B."/>
            <person name="Kwon S.-W."/>
        </authorList>
    </citation>
    <scope>NUCLEOTIDE SEQUENCE [LARGE SCALE GENOMIC DNA]</scope>
    <source>
        <strain evidence="6 7">FW10M-9</strain>
    </source>
</reference>
<dbReference type="GO" id="GO:0003700">
    <property type="term" value="F:DNA-binding transcription factor activity"/>
    <property type="evidence" value="ECO:0007669"/>
    <property type="project" value="TreeGrafter"/>
</dbReference>
<dbReference type="PROSITE" id="PS50977">
    <property type="entry name" value="HTH_TETR_2"/>
    <property type="match status" value="1"/>
</dbReference>
<organism evidence="6 7">
    <name type="scientific">Xylanimonas protaetiae</name>
    <dbReference type="NCBI Taxonomy" id="2509457"/>
    <lineage>
        <taxon>Bacteria</taxon>
        <taxon>Bacillati</taxon>
        <taxon>Actinomycetota</taxon>
        <taxon>Actinomycetes</taxon>
        <taxon>Micrococcales</taxon>
        <taxon>Promicromonosporaceae</taxon>
        <taxon>Xylanimonas</taxon>
    </lineage>
</organism>
<dbReference type="Proteomes" id="UP000292118">
    <property type="component" value="Chromosome"/>
</dbReference>
<dbReference type="PANTHER" id="PTHR30055">
    <property type="entry name" value="HTH-TYPE TRANSCRIPTIONAL REGULATOR RUTR"/>
    <property type="match status" value="1"/>
</dbReference>
<evidence type="ECO:0000256" key="1">
    <source>
        <dbReference type="ARBA" id="ARBA00023015"/>
    </source>
</evidence>
<dbReference type="Gene3D" id="1.10.357.10">
    <property type="entry name" value="Tetracycline Repressor, domain 2"/>
    <property type="match status" value="1"/>
</dbReference>
<proteinExistence type="predicted"/>
<evidence type="ECO:0000259" key="5">
    <source>
        <dbReference type="PROSITE" id="PS50977"/>
    </source>
</evidence>
<feature type="DNA-binding region" description="H-T-H motif" evidence="4">
    <location>
        <begin position="97"/>
        <end position="116"/>
    </location>
</feature>